<dbReference type="RefSeq" id="WP_011786552.1">
    <property type="nucleotide sequence ID" value="NZ_CAJXYA010000019.1"/>
</dbReference>
<dbReference type="OMA" id="FCPPPAN"/>
<dbReference type="Pfam" id="PF19671">
    <property type="entry name" value="DUF6174"/>
    <property type="match status" value="1"/>
</dbReference>
<dbReference type="EMBL" id="WBMP01000007">
    <property type="protein sequence ID" value="KAE8545634.1"/>
    <property type="molecule type" value="Genomic_DNA"/>
</dbReference>
<organism evidence="2 3">
    <name type="scientific">Marinobacter nauticus</name>
    <name type="common">Marinobacter hydrocarbonoclasticus</name>
    <name type="synonym">Marinobacter aquaeolei</name>
    <dbReference type="NCBI Taxonomy" id="2743"/>
    <lineage>
        <taxon>Bacteria</taxon>
        <taxon>Pseudomonadati</taxon>
        <taxon>Pseudomonadota</taxon>
        <taxon>Gammaproteobacteria</taxon>
        <taxon>Pseudomonadales</taxon>
        <taxon>Marinobacteraceae</taxon>
        <taxon>Marinobacter</taxon>
    </lineage>
</organism>
<feature type="signal peptide" evidence="1">
    <location>
        <begin position="1"/>
        <end position="24"/>
    </location>
</feature>
<protein>
    <submittedName>
        <fullName evidence="2">Uncharacterized protein</fullName>
    </submittedName>
</protein>
<gene>
    <name evidence="2" type="ORF">F6453_1828</name>
</gene>
<proteinExistence type="predicted"/>
<accession>A0A833NDG0</accession>
<dbReference type="Proteomes" id="UP000469950">
    <property type="component" value="Unassembled WGS sequence"/>
</dbReference>
<feature type="chain" id="PRO_5032294820" evidence="1">
    <location>
        <begin position="25"/>
        <end position="153"/>
    </location>
</feature>
<keyword evidence="1" id="KW-0732">Signal</keyword>
<sequence length="153" mass="17007">MERQITCTGLVLVVSLLAAGCAGAGKDNTPVLDFQQAQAVWQAHGIDSYEVTVWQTCFCPPDLLQPMRVTVREGTVIDVEGLEQPINHPDILDPRRLTIDGLLGVIDKARHSAETLVAEYDQRYGFPVRLEVDGSPFIADDEFSYRLSDFQPF</sequence>
<evidence type="ECO:0000256" key="1">
    <source>
        <dbReference type="SAM" id="SignalP"/>
    </source>
</evidence>
<comment type="caution">
    <text evidence="2">The sequence shown here is derived from an EMBL/GenBank/DDBJ whole genome shotgun (WGS) entry which is preliminary data.</text>
</comment>
<evidence type="ECO:0000313" key="3">
    <source>
        <dbReference type="Proteomes" id="UP000469950"/>
    </source>
</evidence>
<dbReference type="PROSITE" id="PS51257">
    <property type="entry name" value="PROKAR_LIPOPROTEIN"/>
    <property type="match status" value="1"/>
</dbReference>
<dbReference type="InterPro" id="IPR046172">
    <property type="entry name" value="DUF6174"/>
</dbReference>
<dbReference type="AlphaFoldDB" id="A0A833NDG0"/>
<reference evidence="2 3" key="1">
    <citation type="submission" date="2019-10" db="EMBL/GenBank/DDBJ databases">
        <title>Draft genome sequence of Marinobacter hydrocarbonoclasticus NCT7M from the microbiome of the marine copepod.</title>
        <authorList>
            <person name="Nuttall R."/>
            <person name="Sharma G."/>
            <person name="Moisander P."/>
        </authorList>
    </citation>
    <scope>NUCLEOTIDE SEQUENCE [LARGE SCALE GENOMIC DNA]</scope>
    <source>
        <strain evidence="2 3">NCT7M</strain>
    </source>
</reference>
<name>A0A833NDG0_MARNT</name>
<evidence type="ECO:0000313" key="2">
    <source>
        <dbReference type="EMBL" id="KAE8545634.1"/>
    </source>
</evidence>